<dbReference type="Proteomes" id="UP000032142">
    <property type="component" value="Unassembled WGS sequence"/>
</dbReference>
<proteinExistence type="predicted"/>
<protein>
    <submittedName>
        <fullName evidence="1">Uncharacterized protein</fullName>
    </submittedName>
</protein>
<evidence type="ECO:0000313" key="1">
    <source>
        <dbReference type="EMBL" id="KHG04206.1"/>
    </source>
</evidence>
<dbReference type="EMBL" id="JRRC01407383">
    <property type="protein sequence ID" value="KHG04206.1"/>
    <property type="molecule type" value="Genomic_DNA"/>
</dbReference>
<organism evidence="1 2">
    <name type="scientific">Gossypium arboreum</name>
    <name type="common">Tree cotton</name>
    <name type="synonym">Gossypium nanking</name>
    <dbReference type="NCBI Taxonomy" id="29729"/>
    <lineage>
        <taxon>Eukaryota</taxon>
        <taxon>Viridiplantae</taxon>
        <taxon>Streptophyta</taxon>
        <taxon>Embryophyta</taxon>
        <taxon>Tracheophyta</taxon>
        <taxon>Spermatophyta</taxon>
        <taxon>Magnoliopsida</taxon>
        <taxon>eudicotyledons</taxon>
        <taxon>Gunneridae</taxon>
        <taxon>Pentapetalae</taxon>
        <taxon>rosids</taxon>
        <taxon>malvids</taxon>
        <taxon>Malvales</taxon>
        <taxon>Malvaceae</taxon>
        <taxon>Malvoideae</taxon>
        <taxon>Gossypium</taxon>
    </lineage>
</organism>
<accession>A0A0B0MZ51</accession>
<dbReference type="AlphaFoldDB" id="A0A0B0MZ51"/>
<sequence length="104" mass="11845">MLHTHVGPPARVSHTKWPWLSESHGQAQYFCIPGWVTHVGPTHPCSHMAQFSSTHESHMTSLVDHTLVFDHTAYHTGNHTPVWHRQSPISAFCRILLLGLWLHT</sequence>
<comment type="caution">
    <text evidence="1">The sequence shown here is derived from an EMBL/GenBank/DDBJ whole genome shotgun (WGS) entry which is preliminary data.</text>
</comment>
<evidence type="ECO:0000313" key="2">
    <source>
        <dbReference type="Proteomes" id="UP000032142"/>
    </source>
</evidence>
<name>A0A0B0MZ51_GOSAR</name>
<gene>
    <name evidence="1" type="ORF">F383_29438</name>
</gene>
<reference evidence="2" key="1">
    <citation type="submission" date="2014-09" db="EMBL/GenBank/DDBJ databases">
        <authorList>
            <person name="Mudge J."/>
            <person name="Ramaraj T."/>
            <person name="Lindquist I.E."/>
            <person name="Bharti A.K."/>
            <person name="Sundararajan A."/>
            <person name="Cameron C.T."/>
            <person name="Woodward J.E."/>
            <person name="May G.D."/>
            <person name="Brubaker C."/>
            <person name="Broadhvest J."/>
            <person name="Wilkins T.A."/>
        </authorList>
    </citation>
    <scope>NUCLEOTIDE SEQUENCE</scope>
    <source>
        <strain evidence="2">cv. AKA8401</strain>
    </source>
</reference>
<keyword evidence="2" id="KW-1185">Reference proteome</keyword>